<evidence type="ECO:0000256" key="10">
    <source>
        <dbReference type="SAM" id="Phobius"/>
    </source>
</evidence>
<evidence type="ECO:0000256" key="5">
    <source>
        <dbReference type="ARBA" id="ARBA00023002"/>
    </source>
</evidence>
<sequence length="548" mass="62396">MAFPPGLRFLFRRLPTLLKPPTFVYLSGFICSRFLGITISNWLLIAGCVLSLPFALTLSVLWYDYANRKAAAAHGAVVPPYVKSKPGGFDILAAARKDKFIGHNLFRNTSIYGNIFYIRVMYQDRIFTSEPEYIKTILATDFPGYEKGAIFREQMKTLLGIGVFNADDMQKMLSIKCGHVFKKVTLSTGRRALSLRWSALPPTANITQENTNSVASQFSEAFLSAQEDSASRGRYQQAWPLVEFWKDKVEAKKQFLDDYINPILKEALEKKASMGEIGASERVSEDDTLLSHLLKVTDDAQYPSGRPRHHRMHLTFAVYRLSQHPDMLQRLREEILSQVGPFRRPTYEDIRNMKYLRAVINETLRLYPPVPFNVRTALKDTARSTFHHGRPQHHSQDPQMHVLCVCDAPPDRFMGPRWCVTIASLCAVVFKHPVALHFDPDRFLDERVQKYLTHNPFIFLPFNAGPRICLGQQFAYNEVSFMLIRLLQQVSTIELTQEVCPASVPPPDYHDSLGSDGTDKVWLKSHLTMYVKSGLWLKMGVASAQEAV</sequence>
<comment type="similarity">
    <text evidence="2 9">Belongs to the cytochrome P450 family.</text>
</comment>
<dbReference type="InterPro" id="IPR047146">
    <property type="entry name" value="Cyt_P450_E_CYP52_fungi"/>
</dbReference>
<dbReference type="Pfam" id="PF00067">
    <property type="entry name" value="p450"/>
    <property type="match status" value="2"/>
</dbReference>
<evidence type="ECO:0000313" key="12">
    <source>
        <dbReference type="Proteomes" id="UP000092993"/>
    </source>
</evidence>
<dbReference type="OrthoDB" id="1470350at2759"/>
<dbReference type="GO" id="GO:0005506">
    <property type="term" value="F:iron ion binding"/>
    <property type="evidence" value="ECO:0007669"/>
    <property type="project" value="InterPro"/>
</dbReference>
<keyword evidence="6 8" id="KW-0408">Iron</keyword>
<evidence type="ECO:0000256" key="7">
    <source>
        <dbReference type="ARBA" id="ARBA00023033"/>
    </source>
</evidence>
<feature type="transmembrane region" description="Helical" evidence="10">
    <location>
        <begin position="20"/>
        <end position="36"/>
    </location>
</feature>
<keyword evidence="10" id="KW-0472">Membrane</keyword>
<evidence type="ECO:0000256" key="3">
    <source>
        <dbReference type="ARBA" id="ARBA00022617"/>
    </source>
</evidence>
<keyword evidence="10" id="KW-1133">Transmembrane helix</keyword>
<dbReference type="InterPro" id="IPR001128">
    <property type="entry name" value="Cyt_P450"/>
</dbReference>
<keyword evidence="10" id="KW-0812">Transmembrane</keyword>
<comment type="cofactor">
    <cofactor evidence="1 8">
        <name>heme</name>
        <dbReference type="ChEBI" id="CHEBI:30413"/>
    </cofactor>
</comment>
<dbReference type="PRINTS" id="PR00385">
    <property type="entry name" value="P450"/>
</dbReference>
<comment type="caution">
    <text evidence="11">The sequence shown here is derived from an EMBL/GenBank/DDBJ whole genome shotgun (WGS) entry which is preliminary data.</text>
</comment>
<dbReference type="Gene3D" id="1.10.630.10">
    <property type="entry name" value="Cytochrome P450"/>
    <property type="match status" value="2"/>
</dbReference>
<dbReference type="PROSITE" id="PS00086">
    <property type="entry name" value="CYTOCHROME_P450"/>
    <property type="match status" value="1"/>
</dbReference>
<dbReference type="GO" id="GO:0016705">
    <property type="term" value="F:oxidoreductase activity, acting on paired donors, with incorporation or reduction of molecular oxygen"/>
    <property type="evidence" value="ECO:0007669"/>
    <property type="project" value="InterPro"/>
</dbReference>
<dbReference type="AlphaFoldDB" id="A0A1C7LVZ7"/>
<evidence type="ECO:0000256" key="8">
    <source>
        <dbReference type="PIRSR" id="PIRSR602403-1"/>
    </source>
</evidence>
<dbReference type="InterPro" id="IPR002403">
    <property type="entry name" value="Cyt_P450_E_grp-IV"/>
</dbReference>
<dbReference type="PRINTS" id="PR00465">
    <property type="entry name" value="EP450IV"/>
</dbReference>
<keyword evidence="4 8" id="KW-0479">Metal-binding</keyword>
<evidence type="ECO:0000256" key="4">
    <source>
        <dbReference type="ARBA" id="ARBA00022723"/>
    </source>
</evidence>
<dbReference type="InterPro" id="IPR036396">
    <property type="entry name" value="Cyt_P450_sf"/>
</dbReference>
<keyword evidence="7 9" id="KW-0503">Monooxygenase</keyword>
<reference evidence="11 12" key="1">
    <citation type="submission" date="2016-03" db="EMBL/GenBank/DDBJ databases">
        <title>Whole genome sequencing of Grifola frondosa 9006-11.</title>
        <authorList>
            <person name="Min B."/>
            <person name="Park H."/>
            <person name="Kim J.-G."/>
            <person name="Cho H."/>
            <person name="Oh Y.-L."/>
            <person name="Kong W.-S."/>
            <person name="Choi I.-G."/>
        </authorList>
    </citation>
    <scope>NUCLEOTIDE SEQUENCE [LARGE SCALE GENOMIC DNA]</scope>
    <source>
        <strain evidence="11 12">9006-11</strain>
    </source>
</reference>
<name>A0A1C7LVZ7_GRIFR</name>
<evidence type="ECO:0000256" key="1">
    <source>
        <dbReference type="ARBA" id="ARBA00001971"/>
    </source>
</evidence>
<evidence type="ECO:0000313" key="11">
    <source>
        <dbReference type="EMBL" id="OBZ68911.1"/>
    </source>
</evidence>
<gene>
    <name evidence="11" type="ORF">A0H81_11023</name>
</gene>
<keyword evidence="5 9" id="KW-0560">Oxidoreductase</keyword>
<dbReference type="GO" id="GO:0004497">
    <property type="term" value="F:monooxygenase activity"/>
    <property type="evidence" value="ECO:0007669"/>
    <property type="project" value="UniProtKB-KW"/>
</dbReference>
<dbReference type="GO" id="GO:0020037">
    <property type="term" value="F:heme binding"/>
    <property type="evidence" value="ECO:0007669"/>
    <property type="project" value="InterPro"/>
</dbReference>
<dbReference type="Proteomes" id="UP000092993">
    <property type="component" value="Unassembled WGS sequence"/>
</dbReference>
<dbReference type="PANTHER" id="PTHR24287">
    <property type="entry name" value="P450, PUTATIVE (EUROFUNG)-RELATED"/>
    <property type="match status" value="1"/>
</dbReference>
<evidence type="ECO:0000256" key="6">
    <source>
        <dbReference type="ARBA" id="ARBA00023004"/>
    </source>
</evidence>
<dbReference type="SUPFAM" id="SSF48264">
    <property type="entry name" value="Cytochrome P450"/>
    <property type="match status" value="1"/>
</dbReference>
<dbReference type="STRING" id="5627.A0A1C7LVZ7"/>
<proteinExistence type="inferred from homology"/>
<keyword evidence="12" id="KW-1185">Reference proteome</keyword>
<feature type="transmembrane region" description="Helical" evidence="10">
    <location>
        <begin position="43"/>
        <end position="63"/>
    </location>
</feature>
<evidence type="ECO:0000256" key="9">
    <source>
        <dbReference type="RuleBase" id="RU000461"/>
    </source>
</evidence>
<protein>
    <recommendedName>
        <fullName evidence="13">Cytochrome P450</fullName>
    </recommendedName>
</protein>
<evidence type="ECO:0000256" key="2">
    <source>
        <dbReference type="ARBA" id="ARBA00010617"/>
    </source>
</evidence>
<dbReference type="PANTHER" id="PTHR24287:SF1">
    <property type="entry name" value="P450, PUTATIVE (EUROFUNG)-RELATED"/>
    <property type="match status" value="1"/>
</dbReference>
<keyword evidence="3 8" id="KW-0349">Heme</keyword>
<dbReference type="EMBL" id="LUGG01000019">
    <property type="protein sequence ID" value="OBZ68911.1"/>
    <property type="molecule type" value="Genomic_DNA"/>
</dbReference>
<dbReference type="InterPro" id="IPR017972">
    <property type="entry name" value="Cyt_P450_CS"/>
</dbReference>
<evidence type="ECO:0008006" key="13">
    <source>
        <dbReference type="Google" id="ProtNLM"/>
    </source>
</evidence>
<organism evidence="11 12">
    <name type="scientific">Grifola frondosa</name>
    <name type="common">Maitake</name>
    <name type="synonym">Polyporus frondosus</name>
    <dbReference type="NCBI Taxonomy" id="5627"/>
    <lineage>
        <taxon>Eukaryota</taxon>
        <taxon>Fungi</taxon>
        <taxon>Dikarya</taxon>
        <taxon>Basidiomycota</taxon>
        <taxon>Agaricomycotina</taxon>
        <taxon>Agaricomycetes</taxon>
        <taxon>Polyporales</taxon>
        <taxon>Grifolaceae</taxon>
        <taxon>Grifola</taxon>
    </lineage>
</organism>
<feature type="binding site" description="axial binding residue" evidence="8">
    <location>
        <position position="469"/>
    </location>
    <ligand>
        <name>heme</name>
        <dbReference type="ChEBI" id="CHEBI:30413"/>
    </ligand>
    <ligandPart>
        <name>Fe</name>
        <dbReference type="ChEBI" id="CHEBI:18248"/>
    </ligandPart>
</feature>
<accession>A0A1C7LVZ7</accession>